<feature type="transmembrane region" description="Helical" evidence="8">
    <location>
        <begin position="69"/>
        <end position="87"/>
    </location>
</feature>
<dbReference type="Pfam" id="PF00860">
    <property type="entry name" value="Xan_ur_permease"/>
    <property type="match status" value="1"/>
</dbReference>
<dbReference type="PANTHER" id="PTHR42810:SF4">
    <property type="entry name" value="URIC ACID TRANSPORTER UACT"/>
    <property type="match status" value="1"/>
</dbReference>
<feature type="transmembrane region" description="Helical" evidence="8">
    <location>
        <begin position="343"/>
        <end position="366"/>
    </location>
</feature>
<dbReference type="GO" id="GO:0005886">
    <property type="term" value="C:plasma membrane"/>
    <property type="evidence" value="ECO:0007669"/>
    <property type="project" value="UniProtKB-SubCell"/>
</dbReference>
<keyword evidence="6 8" id="KW-1133">Transmembrane helix</keyword>
<dbReference type="eggNOG" id="COG2233">
    <property type="taxonomic scope" value="Bacteria"/>
</dbReference>
<dbReference type="EMBL" id="AFNU02000004">
    <property type="protein sequence ID" value="ERJ12587.1"/>
    <property type="molecule type" value="Genomic_DNA"/>
</dbReference>
<dbReference type="NCBIfam" id="TIGR00801">
    <property type="entry name" value="ncs2"/>
    <property type="match status" value="1"/>
</dbReference>
<dbReference type="STRING" id="1033810.HLPCO_001573"/>
<dbReference type="FunCoup" id="F7PWX0">
    <property type="interactions" value="20"/>
</dbReference>
<evidence type="ECO:0000313" key="9">
    <source>
        <dbReference type="EMBL" id="ERJ12587.1"/>
    </source>
</evidence>
<sequence length="478" mass="49929">MTKPTLVYDVHEQPTLGKWIILSLQHVLAMFGSTVLVPAITGLPVSVTLVSAGLGTLLYIILTNGKSPVFLGSSFAYISPILTAMTIGVATEGGKNPGAVAAGLMTVGIIYLIIALIIKFLGTGWLNHILPPIVIGPTIIVIGLGLAPVAINMAQTNGTGTFDPKYLAVALITLFTAIIISNFTKGLIQLIPIMIGIAVGYISAIMFGIVNFDILSQHNIIEMPEFLFLDGWPQFSFEVIAIMAPVALVTISEHIGDHLVLSSIIGKDLTKNPGLARTIAGDGLATLTAGFLGGPANTTYGENTGVVGITKVASVWVIGGAAVIAFFLGFIGKFTALITTIPAAVMGGVSILLFGVIASSGARVLINNKIDFSKQRNLIIAAVILVTGIGGMTIKIGNVEFAGMALAAITGIVLHLILPNKDDSYGSKEDVIKHIVVDGELLVEEINNNKKMVITVDGTSDEKGVAKNITSVNVVDKK</sequence>
<dbReference type="InterPro" id="IPR006043">
    <property type="entry name" value="NCS2"/>
</dbReference>
<dbReference type="GO" id="GO:0042907">
    <property type="term" value="F:xanthine transmembrane transporter activity"/>
    <property type="evidence" value="ECO:0007669"/>
    <property type="project" value="TreeGrafter"/>
</dbReference>
<keyword evidence="4" id="KW-1003">Cell membrane</keyword>
<dbReference type="AlphaFoldDB" id="F7PWX0"/>
<reference evidence="9 10" key="1">
    <citation type="journal article" date="2011" name="J. Bacteriol.">
        <title>Genome sequence of Haloplasma contractile, an unusual contractile bacterium from a deep-sea anoxic brine lake.</title>
        <authorList>
            <person name="Antunes A."/>
            <person name="Alam I."/>
            <person name="El Dorry H."/>
            <person name="Siam R."/>
            <person name="Robertson A."/>
            <person name="Bajic V.B."/>
            <person name="Stingl U."/>
        </authorList>
    </citation>
    <scope>NUCLEOTIDE SEQUENCE [LARGE SCALE GENOMIC DNA]</scope>
    <source>
        <strain evidence="9 10">SSD-17B</strain>
    </source>
</reference>
<evidence type="ECO:0000313" key="10">
    <source>
        <dbReference type="Proteomes" id="UP000005707"/>
    </source>
</evidence>
<keyword evidence="7 8" id="KW-0472">Membrane</keyword>
<evidence type="ECO:0000256" key="7">
    <source>
        <dbReference type="ARBA" id="ARBA00023136"/>
    </source>
</evidence>
<evidence type="ECO:0000256" key="5">
    <source>
        <dbReference type="ARBA" id="ARBA00022692"/>
    </source>
</evidence>
<reference evidence="9 10" key="2">
    <citation type="journal article" date="2013" name="PLoS ONE">
        <title>INDIGO - INtegrated Data Warehouse of MIcrobial GenOmes with Examples from the Red Sea Extremophiles.</title>
        <authorList>
            <person name="Alam I."/>
            <person name="Antunes A."/>
            <person name="Kamau A.A."/>
            <person name="Ba Alawi W."/>
            <person name="Kalkatawi M."/>
            <person name="Stingl U."/>
            <person name="Bajic V.B."/>
        </authorList>
    </citation>
    <scope>NUCLEOTIDE SEQUENCE [LARGE SCALE GENOMIC DNA]</scope>
    <source>
        <strain evidence="9 10">SSD-17B</strain>
    </source>
</reference>
<evidence type="ECO:0000256" key="4">
    <source>
        <dbReference type="ARBA" id="ARBA00022475"/>
    </source>
</evidence>
<comment type="subcellular location">
    <subcellularLocation>
        <location evidence="1">Cell membrane</location>
        <topology evidence="1">Multi-pass membrane protein</topology>
    </subcellularLocation>
</comment>
<dbReference type="PANTHER" id="PTHR42810">
    <property type="entry name" value="PURINE PERMEASE C1399.01C-RELATED"/>
    <property type="match status" value="1"/>
</dbReference>
<keyword evidence="5 8" id="KW-0812">Transmembrane</keyword>
<dbReference type="OrthoDB" id="9779092at2"/>
<dbReference type="Proteomes" id="UP000005707">
    <property type="component" value="Unassembled WGS sequence"/>
</dbReference>
<feature type="transmembrane region" description="Helical" evidence="8">
    <location>
        <begin position="190"/>
        <end position="212"/>
    </location>
</feature>
<feature type="transmembrane region" description="Helical" evidence="8">
    <location>
        <begin position="232"/>
        <end position="251"/>
    </location>
</feature>
<feature type="transmembrane region" description="Helical" evidence="8">
    <location>
        <begin position="99"/>
        <end position="121"/>
    </location>
</feature>
<evidence type="ECO:0000256" key="3">
    <source>
        <dbReference type="ARBA" id="ARBA00022448"/>
    </source>
</evidence>
<evidence type="ECO:0000256" key="8">
    <source>
        <dbReference type="SAM" id="Phobius"/>
    </source>
</evidence>
<keyword evidence="3" id="KW-0813">Transport</keyword>
<proteinExistence type="inferred from homology"/>
<evidence type="ECO:0000256" key="1">
    <source>
        <dbReference type="ARBA" id="ARBA00004651"/>
    </source>
</evidence>
<comment type="caution">
    <text evidence="9">The sequence shown here is derived from an EMBL/GenBank/DDBJ whole genome shotgun (WGS) entry which is preliminary data.</text>
</comment>
<protein>
    <submittedName>
        <fullName evidence="9">Uracil permease protein</fullName>
    </submittedName>
</protein>
<gene>
    <name evidence="9" type="primary">pyrP</name>
    <name evidence="9" type="ORF">HLPCO_001573</name>
</gene>
<evidence type="ECO:0000256" key="2">
    <source>
        <dbReference type="ARBA" id="ARBA00008821"/>
    </source>
</evidence>
<organism evidence="9 10">
    <name type="scientific">Haloplasma contractile SSD-17B</name>
    <dbReference type="NCBI Taxonomy" id="1033810"/>
    <lineage>
        <taxon>Bacteria</taxon>
        <taxon>Bacillati</taxon>
        <taxon>Mycoplasmatota</taxon>
        <taxon>Mollicutes</taxon>
        <taxon>Haloplasmatales</taxon>
        <taxon>Haloplasmataceae</taxon>
        <taxon>Haloplasma</taxon>
    </lineage>
</organism>
<name>F7PWX0_9MOLU</name>
<feature type="transmembrane region" description="Helical" evidence="8">
    <location>
        <begin position="378"/>
        <end position="395"/>
    </location>
</feature>
<dbReference type="RefSeq" id="WP_008824831.1">
    <property type="nucleotide sequence ID" value="NZ_AFNU02000004.1"/>
</dbReference>
<feature type="transmembrane region" description="Helical" evidence="8">
    <location>
        <begin position="401"/>
        <end position="418"/>
    </location>
</feature>
<accession>F7PWX0</accession>
<comment type="similarity">
    <text evidence="2">Belongs to the nucleobase:cation symporter-2 (NCS2) (TC 2.A.40) family.</text>
</comment>
<keyword evidence="10" id="KW-1185">Reference proteome</keyword>
<dbReference type="InterPro" id="IPR006042">
    <property type="entry name" value="Xan_ur_permease"/>
</dbReference>
<evidence type="ECO:0000256" key="6">
    <source>
        <dbReference type="ARBA" id="ARBA00022989"/>
    </source>
</evidence>
<feature type="transmembrane region" description="Helical" evidence="8">
    <location>
        <begin position="166"/>
        <end position="183"/>
    </location>
</feature>
<feature type="transmembrane region" description="Helical" evidence="8">
    <location>
        <begin position="43"/>
        <end position="62"/>
    </location>
</feature>
<dbReference type="PROSITE" id="PS01116">
    <property type="entry name" value="XANTH_URACIL_PERMASE"/>
    <property type="match status" value="1"/>
</dbReference>
<dbReference type="InParanoid" id="F7PWX0"/>
<feature type="transmembrane region" description="Helical" evidence="8">
    <location>
        <begin position="133"/>
        <end position="154"/>
    </location>
</feature>
<feature type="transmembrane region" description="Helical" evidence="8">
    <location>
        <begin position="312"/>
        <end position="331"/>
    </location>
</feature>